<reference evidence="1 2" key="2">
    <citation type="submission" date="2018-11" db="EMBL/GenBank/DDBJ databases">
        <authorList>
            <consortium name="Pathogen Informatics"/>
        </authorList>
    </citation>
    <scope>NUCLEOTIDE SEQUENCE [LARGE SCALE GENOMIC DNA]</scope>
</reference>
<reference evidence="3" key="1">
    <citation type="submission" date="2017-02" db="UniProtKB">
        <authorList>
            <consortium name="WormBaseParasite"/>
        </authorList>
    </citation>
    <scope>IDENTIFICATION</scope>
</reference>
<evidence type="ECO:0000313" key="3">
    <source>
        <dbReference type="WBParaSite" id="TASK_0000203001-mRNA-1"/>
    </source>
</evidence>
<dbReference type="WBParaSite" id="TASK_0000203001-mRNA-1">
    <property type="protein sequence ID" value="TASK_0000203001-mRNA-1"/>
    <property type="gene ID" value="TASK_0000203001"/>
</dbReference>
<evidence type="ECO:0000313" key="1">
    <source>
        <dbReference type="EMBL" id="VDK24177.1"/>
    </source>
</evidence>
<accession>A0A0R3VX86</accession>
<organism evidence="3">
    <name type="scientific">Taenia asiatica</name>
    <name type="common">Asian tapeworm</name>
    <dbReference type="NCBI Taxonomy" id="60517"/>
    <lineage>
        <taxon>Eukaryota</taxon>
        <taxon>Metazoa</taxon>
        <taxon>Spiralia</taxon>
        <taxon>Lophotrochozoa</taxon>
        <taxon>Platyhelminthes</taxon>
        <taxon>Cestoda</taxon>
        <taxon>Eucestoda</taxon>
        <taxon>Cyclophyllidea</taxon>
        <taxon>Taeniidae</taxon>
        <taxon>Taenia</taxon>
    </lineage>
</organism>
<protein>
    <submittedName>
        <fullName evidence="1 3">Uncharacterized protein</fullName>
    </submittedName>
</protein>
<gene>
    <name evidence="1" type="ORF">TASK_LOCUS2031</name>
</gene>
<dbReference type="EMBL" id="UYRS01000895">
    <property type="protein sequence ID" value="VDK24177.1"/>
    <property type="molecule type" value="Genomic_DNA"/>
</dbReference>
<sequence length="108" mass="11664">MYSRTLRLVNVASQALRASQSNAKYMPKICIEDIPPIGCISSPHSCLLAHSGASQVSSALLRLHVDTSTANKEKEFGLSYCDARKCGEERRVARVGAAVLPCGRMELA</sequence>
<dbReference type="AlphaFoldDB" id="A0A0R3VX86"/>
<keyword evidence="2" id="KW-1185">Reference proteome</keyword>
<name>A0A0R3VX86_TAEAS</name>
<evidence type="ECO:0000313" key="2">
    <source>
        <dbReference type="Proteomes" id="UP000282613"/>
    </source>
</evidence>
<dbReference type="Proteomes" id="UP000282613">
    <property type="component" value="Unassembled WGS sequence"/>
</dbReference>
<proteinExistence type="predicted"/>